<feature type="coiled-coil region" evidence="1">
    <location>
        <begin position="772"/>
        <end position="799"/>
    </location>
</feature>
<protein>
    <submittedName>
        <fullName evidence="3">Uncharacterized protein</fullName>
    </submittedName>
</protein>
<feature type="compositionally biased region" description="Polar residues" evidence="2">
    <location>
        <begin position="290"/>
        <end position="340"/>
    </location>
</feature>
<dbReference type="InParanoid" id="G4TGL9"/>
<keyword evidence="1" id="KW-0175">Coiled coil</keyword>
<dbReference type="eggNOG" id="ENOG502SK18">
    <property type="taxonomic scope" value="Eukaryota"/>
</dbReference>
<evidence type="ECO:0000256" key="2">
    <source>
        <dbReference type="SAM" id="MobiDB-lite"/>
    </source>
</evidence>
<proteinExistence type="predicted"/>
<feature type="compositionally biased region" description="Pro residues" evidence="2">
    <location>
        <begin position="511"/>
        <end position="538"/>
    </location>
</feature>
<sequence length="825" mass="90722">MLQNPMGATGRAGGYYAQAFGAPPNAGMPLVGQGPGPSPQTTRPRARSNVDMFPPAQIAQPQSSNISKWQNDVQASQIHGQPPAVIDQRPYREPNPPPQPGYPAADAAEVPFDPGPPPQQKAVLESWQRQKDDFLRYQASQGRNHKRSKSQTRFAEEQYADFSRGGVTFPQPGRGSNPNSDVERSMSRLTLSGLNPKGGNTTAAERQAQRGRRLSGGVLGLSGSMAQQQAAQQAAQQEQMQRAAQQEQMQRNARERSRSRQPQDGRYMSEDYGARQGYPGNISNIDHGISGSQQPTVVPRGNTQYATPYSVQQSTPATRYVQAQSNQPQRSPSFYTQPITPQEPQPSPIYGQQILPTQPVQIGGAQYSPSQFVPVQLGSVQTAAIPLGHVSNYPGFPQAIPGLSPLPGTLDLGTGPQYMTPVVAGQPILGYQPDPRTPAKRKTNIAEVMGNVKQQQQQFPIGGAPYHIDKTLITPAPEEPRHLRKSNISEYMHTRNKSEPLAQSGYVSAAPIPPAEPPKQVNYPPPSYPPPSHPPPSHRPNLSVSTIGLTGQPGVSPAGGPPSGQPPVVVRPPFTQNESASSLPSVTGPQGFGNRPTHVRQPSYKAALRDNGQDAVAESPRSELPVVSMRKPDPNMEIKHFDPKVITYDLNSEHRLETPMRFGRFAYDRDVNHAEWELFTKQILDTWAERNPAFNHYHQAVKRIQDILMAWNFAFFNPRGMDVVLFKGNERRSGNGFGEPEPNIDFATEAGPVSEPETSSEEEEEHPNHYLMNRAEAHQRAQQIALKEQQRELRRAKQLEAPHSLVIYDIPIPHPQAPEPQPGYR</sequence>
<feature type="compositionally biased region" description="Basic and acidic residues" evidence="2">
    <location>
        <begin position="252"/>
        <end position="273"/>
    </location>
</feature>
<feature type="compositionally biased region" description="Polar residues" evidence="2">
    <location>
        <begin position="540"/>
        <end position="549"/>
    </location>
</feature>
<comment type="caution">
    <text evidence="3">The sequence shown here is derived from an EMBL/GenBank/DDBJ whole genome shotgun (WGS) entry which is preliminary data.</text>
</comment>
<organism evidence="3 4">
    <name type="scientific">Serendipita indica (strain DSM 11827)</name>
    <name type="common">Root endophyte fungus</name>
    <name type="synonym">Piriformospora indica</name>
    <dbReference type="NCBI Taxonomy" id="1109443"/>
    <lineage>
        <taxon>Eukaryota</taxon>
        <taxon>Fungi</taxon>
        <taxon>Dikarya</taxon>
        <taxon>Basidiomycota</taxon>
        <taxon>Agaricomycotina</taxon>
        <taxon>Agaricomycetes</taxon>
        <taxon>Sebacinales</taxon>
        <taxon>Serendipitaceae</taxon>
        <taxon>Serendipita</taxon>
    </lineage>
</organism>
<feature type="compositionally biased region" description="Low complexity" evidence="2">
    <location>
        <begin position="221"/>
        <end position="251"/>
    </location>
</feature>
<dbReference type="STRING" id="1109443.G4TGL9"/>
<keyword evidence="4" id="KW-1185">Reference proteome</keyword>
<accession>G4TGL9</accession>
<feature type="region of interest" description="Disordered" evidence="2">
    <location>
        <begin position="734"/>
        <end position="769"/>
    </location>
</feature>
<feature type="compositionally biased region" description="Polar residues" evidence="2">
    <location>
        <begin position="59"/>
        <end position="79"/>
    </location>
</feature>
<gene>
    <name evidence="3" type="ORF">PIIN_04405</name>
</gene>
<evidence type="ECO:0000256" key="1">
    <source>
        <dbReference type="SAM" id="Coils"/>
    </source>
</evidence>
<feature type="compositionally biased region" description="Polar residues" evidence="2">
    <location>
        <begin position="187"/>
        <end position="204"/>
    </location>
</feature>
<feature type="region of interest" description="Disordered" evidence="2">
    <location>
        <begin position="22"/>
        <end position="344"/>
    </location>
</feature>
<reference evidence="3 4" key="1">
    <citation type="journal article" date="2011" name="PLoS Pathog.">
        <title>Endophytic Life Strategies Decoded by Genome and Transcriptome Analyses of the Mutualistic Root Symbiont Piriformospora indica.</title>
        <authorList>
            <person name="Zuccaro A."/>
            <person name="Lahrmann U."/>
            <person name="Guldener U."/>
            <person name="Langen G."/>
            <person name="Pfiffi S."/>
            <person name="Biedenkopf D."/>
            <person name="Wong P."/>
            <person name="Samans B."/>
            <person name="Grimm C."/>
            <person name="Basiewicz M."/>
            <person name="Murat C."/>
            <person name="Martin F."/>
            <person name="Kogel K.H."/>
        </authorList>
    </citation>
    <scope>NUCLEOTIDE SEQUENCE [LARGE SCALE GENOMIC DNA]</scope>
    <source>
        <strain evidence="3 4">DSM 11827</strain>
    </source>
</reference>
<evidence type="ECO:0000313" key="4">
    <source>
        <dbReference type="Proteomes" id="UP000007148"/>
    </source>
</evidence>
<dbReference type="HOGENOM" id="CLU_343271_0_0_1"/>
<feature type="compositionally biased region" description="Polar residues" evidence="2">
    <location>
        <begin position="574"/>
        <end position="588"/>
    </location>
</feature>
<dbReference type="OrthoDB" id="3248421at2759"/>
<dbReference type="Proteomes" id="UP000007148">
    <property type="component" value="Unassembled WGS sequence"/>
</dbReference>
<dbReference type="AlphaFoldDB" id="G4TGL9"/>
<evidence type="ECO:0000313" key="3">
    <source>
        <dbReference type="EMBL" id="CCA70467.1"/>
    </source>
</evidence>
<feature type="region of interest" description="Disordered" evidence="2">
    <location>
        <begin position="507"/>
        <end position="629"/>
    </location>
</feature>
<name>G4TGL9_SERID</name>
<dbReference type="EMBL" id="CAFZ01000084">
    <property type="protein sequence ID" value="CCA70467.1"/>
    <property type="molecule type" value="Genomic_DNA"/>
</dbReference>